<dbReference type="GO" id="GO:0004523">
    <property type="term" value="F:RNA-DNA hybrid ribonuclease activity"/>
    <property type="evidence" value="ECO:0007669"/>
    <property type="project" value="InterPro"/>
</dbReference>
<keyword evidence="2" id="KW-0695">RNA-directed DNA polymerase</keyword>
<feature type="domain" description="RNase H type-1" evidence="1">
    <location>
        <begin position="150"/>
        <end position="280"/>
    </location>
</feature>
<dbReference type="InterPro" id="IPR036397">
    <property type="entry name" value="RNaseH_sf"/>
</dbReference>
<organism evidence="2">
    <name type="scientific">Arabidopsis thaliana</name>
    <name type="common">Mouse-ear cress</name>
    <dbReference type="NCBI Taxonomy" id="3702"/>
    <lineage>
        <taxon>Eukaryota</taxon>
        <taxon>Viridiplantae</taxon>
        <taxon>Streptophyta</taxon>
        <taxon>Embryophyta</taxon>
        <taxon>Tracheophyta</taxon>
        <taxon>Spermatophyta</taxon>
        <taxon>Magnoliopsida</taxon>
        <taxon>eudicotyledons</taxon>
        <taxon>Gunneridae</taxon>
        <taxon>Pentapetalae</taxon>
        <taxon>rosids</taxon>
        <taxon>malvids</taxon>
        <taxon>Brassicales</taxon>
        <taxon>Brassicaceae</taxon>
        <taxon>Camelineae</taxon>
        <taxon>Arabidopsis</taxon>
    </lineage>
</organism>
<dbReference type="PROSITE" id="PS50879">
    <property type="entry name" value="RNASE_H_1"/>
    <property type="match status" value="1"/>
</dbReference>
<dbReference type="InterPro" id="IPR002156">
    <property type="entry name" value="RNaseH_domain"/>
</dbReference>
<dbReference type="EMBL" id="AC005824">
    <property type="protein sequence ID" value="AAM15081.1"/>
    <property type="molecule type" value="Genomic_DNA"/>
</dbReference>
<reference evidence="2" key="2">
    <citation type="submission" date="2000-03" db="EMBL/GenBank/DDBJ databases">
        <authorList>
            <person name="Lin X."/>
            <person name="Kaul S."/>
            <person name="Shea T.P."/>
            <person name="Fujii C.Y."/>
            <person name="Shen M."/>
            <person name="VanAken S.E."/>
            <person name="Barnstead M.E."/>
            <person name="Mason T.M."/>
            <person name="Bowman C.L."/>
            <person name="Ronning C.M."/>
            <person name="Benito M.-I."/>
            <person name="Carrera A.J."/>
            <person name="Creasy T.H."/>
            <person name="Buell C.R."/>
            <person name="Town C.D."/>
            <person name="Nierman W.C."/>
            <person name="Fraser C.M."/>
            <person name="Venter J.C."/>
        </authorList>
    </citation>
    <scope>NUCLEOTIDE SEQUENCE</scope>
</reference>
<proteinExistence type="predicted"/>
<dbReference type="PANTHER" id="PTHR47723">
    <property type="entry name" value="OS05G0353850 PROTEIN"/>
    <property type="match status" value="1"/>
</dbReference>
<dbReference type="Pfam" id="PF13456">
    <property type="entry name" value="RVT_3"/>
    <property type="match status" value="1"/>
</dbReference>
<dbReference type="InterPro" id="IPR012337">
    <property type="entry name" value="RNaseH-like_sf"/>
</dbReference>
<reference evidence="3" key="3">
    <citation type="submission" date="2000-03" db="EMBL/GenBank/DDBJ databases">
        <authorList>
            <person name="Rounsley S.D."/>
            <person name="Lin X."/>
            <person name="Kaul S."/>
            <person name="Shea T.P."/>
            <person name="Fujii C.Y."/>
            <person name="Mason T.M."/>
            <person name="Shen M."/>
            <person name="Ronning C.M."/>
            <person name="Fraser C.M."/>
            <person name="Somerville C.R."/>
            <person name="Venter J.C."/>
        </authorList>
    </citation>
    <scope>NUCLEOTIDE SEQUENCE</scope>
</reference>
<dbReference type="PANTHER" id="PTHR47723:SF13">
    <property type="entry name" value="PUTATIVE-RELATED"/>
    <property type="match status" value="1"/>
</dbReference>
<name>Q9ZUY7_ARATH</name>
<dbReference type="CDD" id="cd06222">
    <property type="entry name" value="RNase_H_like"/>
    <property type="match status" value="1"/>
</dbReference>
<dbReference type="InterPro" id="IPR044730">
    <property type="entry name" value="RNase_H-like_dom_plant"/>
</dbReference>
<keyword evidence="2" id="KW-0548">Nucleotidyltransferase</keyword>
<dbReference type="GO" id="GO:0003964">
    <property type="term" value="F:RNA-directed DNA polymerase activity"/>
    <property type="evidence" value="ECO:0007669"/>
    <property type="project" value="UniProtKB-KW"/>
</dbReference>
<dbReference type="InterPro" id="IPR053151">
    <property type="entry name" value="RNase_H-like"/>
</dbReference>
<dbReference type="AlphaFoldDB" id="Q9ZUY7"/>
<evidence type="ECO:0000259" key="1">
    <source>
        <dbReference type="PROSITE" id="PS50879"/>
    </source>
</evidence>
<sequence>MQQVLMTNAERRRRHLSDSDICQICKGAEKTIIHILRDCPAMEGIWIRLVPAGKRREFFTQSLLEWLFANLGDRRKTCESTWSTLFALSIWWAWKWRCGNIFGVQDKCRDRVRFLKDLARETSMAHVIVRTLSGGHGERVERLIAWSKPEEGWWKLNTDGASRGNPGLASAGGVLRDEEGAWRGGFALNIGVCSAPLAELWGVYYGLYIAWERRVTRLEIEVDSEIVVGFLKIGINEVHPLSFLVRLCHDFISRDWRVRISHVYREANRLADGLANYAFSLPLGFHSLSLVPDSLRFILLDDTSGATVSRQVRM</sequence>
<protein>
    <submittedName>
        <fullName evidence="2">Putative reverse transcriptase</fullName>
    </submittedName>
</protein>
<dbReference type="SUPFAM" id="SSF53098">
    <property type="entry name" value="Ribonuclease H-like"/>
    <property type="match status" value="1"/>
</dbReference>
<evidence type="ECO:0000313" key="3">
    <source>
        <dbReference type="EMBL" id="AAM15081.1"/>
    </source>
</evidence>
<reference key="1">
    <citation type="journal article" date="1999" name="Nature">
        <title>Sequence and analysis of chromosome 2 of the plant Arabidopsis thaliana.</title>
        <authorList>
            <person name="Lin X."/>
            <person name="Kaul S."/>
            <person name="Rounsley S."/>
            <person name="Shea T.P."/>
            <person name="Benito M.I."/>
            <person name="Town C.D."/>
            <person name="Fujii C.Y."/>
            <person name="Mason T."/>
            <person name="Bowman C.L."/>
            <person name="Barnstead M."/>
            <person name="Feldblyum T.V."/>
            <person name="Buell C.R."/>
            <person name="Ketchum K.A."/>
            <person name="Lee J."/>
            <person name="Ronning C.M."/>
            <person name="Koo H.L."/>
            <person name="Moffat K.S."/>
            <person name="Cronin L.A."/>
            <person name="Shen M."/>
            <person name="Pai G."/>
            <person name="Van Aken S."/>
            <person name="Umayam L."/>
            <person name="Tallon L.J."/>
            <person name="Gill J.E."/>
            <person name="Adams M.D."/>
            <person name="Carrera A.J."/>
            <person name="Creasy T.H."/>
            <person name="Goodman H.M."/>
            <person name="Somerville C.R."/>
            <person name="Copenhaver G.P."/>
            <person name="Preuss D."/>
            <person name="Nierman W.C."/>
            <person name="White O."/>
            <person name="Eisen J.A."/>
            <person name="Salzberg S.L."/>
            <person name="Fraser C.M."/>
            <person name="Venter J.C."/>
        </authorList>
    </citation>
    <scope>NUCLEOTIDE SEQUENCE [LARGE SCALE GENOMIC DNA]</scope>
    <source>
        <strain>cv. Columbia</strain>
    </source>
</reference>
<accession>Q9ZUY7</accession>
<dbReference type="Gene3D" id="3.30.420.10">
    <property type="entry name" value="Ribonuclease H-like superfamily/Ribonuclease H"/>
    <property type="match status" value="1"/>
</dbReference>
<dbReference type="EMBL" id="AC006929">
    <property type="protein sequence ID" value="AAD21515.1"/>
    <property type="molecule type" value="Genomic_DNA"/>
</dbReference>
<reference evidence="2" key="4">
    <citation type="submission" date="2002-02" db="EMBL/GenBank/DDBJ databases">
        <authorList>
            <person name="Town C.D."/>
            <person name="Kaul S."/>
        </authorList>
    </citation>
    <scope>NUCLEOTIDE SEQUENCE</scope>
</reference>
<dbReference type="GO" id="GO:0003676">
    <property type="term" value="F:nucleic acid binding"/>
    <property type="evidence" value="ECO:0007669"/>
    <property type="project" value="InterPro"/>
</dbReference>
<dbReference type="PIR" id="H84677">
    <property type="entry name" value="H84677"/>
</dbReference>
<keyword evidence="2" id="KW-0808">Transferase</keyword>
<dbReference type="ExpressionAtlas" id="Q9ZUY7">
    <property type="expression patterns" value="baseline"/>
</dbReference>
<evidence type="ECO:0000313" key="2">
    <source>
        <dbReference type="EMBL" id="AAD21515.1"/>
    </source>
</evidence>